<sequence length="233" mass="26745">MEQIIGERAFYISELKAVVIGDLHIGYEKELKEKGVIIPDQRKNIRDRIEKLVKKYEAKRLIILGDLKHEIVGYVSDLENFFSSLPVEVLLTKGNHDGKIEGMMRGKIYPPGGFRISDYGFFHGHSWPNENVMRAKYIFMGHLHPEIELEDSIGHKHRYPCHLIGRLSKKGRERYKNSPRIFVVAAFNKLVGASIGRPIGPLIRNGLIEDFEVYLLNGTYLGKYSYSEFLGPE</sequence>
<feature type="domain" description="Calcineurin-like phosphoesterase" evidence="1">
    <location>
        <begin position="16"/>
        <end position="125"/>
    </location>
</feature>
<protein>
    <submittedName>
        <fullName evidence="2">Phosphoesterase</fullName>
    </submittedName>
</protein>
<dbReference type="EMBL" id="DRTM01000124">
    <property type="protein sequence ID" value="HHE75828.1"/>
    <property type="molecule type" value="Genomic_DNA"/>
</dbReference>
<reference evidence="2" key="1">
    <citation type="journal article" date="2020" name="mSystems">
        <title>Genome- and Community-Level Interaction Insights into Carbon Utilization and Element Cycling Functions of Hydrothermarchaeota in Hydrothermal Sediment.</title>
        <authorList>
            <person name="Zhou Z."/>
            <person name="Liu Y."/>
            <person name="Xu W."/>
            <person name="Pan J."/>
            <person name="Luo Z.H."/>
            <person name="Li M."/>
        </authorList>
    </citation>
    <scope>NUCLEOTIDE SEQUENCE [LARGE SCALE GENOMIC DNA]</scope>
    <source>
        <strain evidence="2">HyVt-85</strain>
    </source>
</reference>
<dbReference type="InterPro" id="IPR029052">
    <property type="entry name" value="Metallo-depent_PP-like"/>
</dbReference>
<evidence type="ECO:0000313" key="2">
    <source>
        <dbReference type="EMBL" id="HHE75828.1"/>
    </source>
</evidence>
<dbReference type="GO" id="GO:0016787">
    <property type="term" value="F:hydrolase activity"/>
    <property type="evidence" value="ECO:0007669"/>
    <property type="project" value="InterPro"/>
</dbReference>
<dbReference type="Proteomes" id="UP000886130">
    <property type="component" value="Unassembled WGS sequence"/>
</dbReference>
<name>A0A7J3TB95_9ARCH</name>
<dbReference type="PIRSF" id="PIRSF000887">
    <property type="entry name" value="Pesterase_MJ0037"/>
    <property type="match status" value="1"/>
</dbReference>
<dbReference type="InterPro" id="IPR024173">
    <property type="entry name" value="Pesterase_MJ0037-like"/>
</dbReference>
<dbReference type="InterPro" id="IPR004843">
    <property type="entry name" value="Calcineurin-like_PHP"/>
</dbReference>
<evidence type="ECO:0000259" key="1">
    <source>
        <dbReference type="Pfam" id="PF00149"/>
    </source>
</evidence>
<dbReference type="Gene3D" id="3.60.21.10">
    <property type="match status" value="1"/>
</dbReference>
<accession>A0A7J3TB95</accession>
<dbReference type="PANTHER" id="PTHR39323">
    <property type="entry name" value="BLR1149 PROTEIN"/>
    <property type="match status" value="1"/>
</dbReference>
<gene>
    <name evidence="2" type="ORF">ENL31_01705</name>
</gene>
<organism evidence="2">
    <name type="scientific">Candidatus Aciduliprofundum boonei</name>
    <dbReference type="NCBI Taxonomy" id="379547"/>
    <lineage>
        <taxon>Archaea</taxon>
        <taxon>Methanobacteriati</taxon>
        <taxon>Thermoplasmatota</taxon>
        <taxon>DHVE2 group</taxon>
        <taxon>Candidatus Aciduliprofundum</taxon>
    </lineage>
</organism>
<dbReference type="PANTHER" id="PTHR39323:SF1">
    <property type="entry name" value="BLR1149 PROTEIN"/>
    <property type="match status" value="1"/>
</dbReference>
<dbReference type="AlphaFoldDB" id="A0A7J3TB95"/>
<comment type="caution">
    <text evidence="2">The sequence shown here is derived from an EMBL/GenBank/DDBJ whole genome shotgun (WGS) entry which is preliminary data.</text>
</comment>
<dbReference type="Pfam" id="PF00149">
    <property type="entry name" value="Metallophos"/>
    <property type="match status" value="1"/>
</dbReference>
<dbReference type="SUPFAM" id="SSF56300">
    <property type="entry name" value="Metallo-dependent phosphatases"/>
    <property type="match status" value="1"/>
</dbReference>
<proteinExistence type="predicted"/>